<dbReference type="Proteomes" id="UP000266292">
    <property type="component" value="Chromosome"/>
</dbReference>
<dbReference type="AlphaFoldDB" id="A0A1X9YV67"/>
<name>A0A1X9YV67_9BACT</name>
<reference evidence="2" key="1">
    <citation type="submission" date="2017-05" db="EMBL/GenBank/DDBJ databases">
        <authorList>
            <person name="Ray J."/>
            <person name="Price M."/>
            <person name="Deutschbauer A."/>
        </authorList>
    </citation>
    <scope>NUCLEOTIDE SEQUENCE [LARGE SCALE GENOMIC DNA]</scope>
    <source>
        <strain evidence="2">DSM 19842</strain>
    </source>
</reference>
<organism evidence="1 2">
    <name type="scientific">Pontibacter actiniarum</name>
    <dbReference type="NCBI Taxonomy" id="323450"/>
    <lineage>
        <taxon>Bacteria</taxon>
        <taxon>Pseudomonadati</taxon>
        <taxon>Bacteroidota</taxon>
        <taxon>Cytophagia</taxon>
        <taxon>Cytophagales</taxon>
        <taxon>Hymenobacteraceae</taxon>
        <taxon>Pontibacter</taxon>
    </lineage>
</organism>
<proteinExistence type="predicted"/>
<keyword evidence="2" id="KW-1185">Reference proteome</keyword>
<sequence length="135" mass="14972">MRIKHLNDADMLQILSVGYRMQRVLNKEYGLPPLNAAIVNLIGSYSNKPSDEVLTLSVPEICALLAYSTSGKEKIYYAVKDMCEGDEALLKMHTTKSTRGKKVASYSLTARGIEIVRAAINLTKIFRHDIAQVAV</sequence>
<dbReference type="EMBL" id="CP021235">
    <property type="protein sequence ID" value="ARS36810.1"/>
    <property type="molecule type" value="Genomic_DNA"/>
</dbReference>
<evidence type="ECO:0000313" key="1">
    <source>
        <dbReference type="EMBL" id="ARS36810.1"/>
    </source>
</evidence>
<evidence type="ECO:0000313" key="2">
    <source>
        <dbReference type="Proteomes" id="UP000266292"/>
    </source>
</evidence>
<dbReference type="RefSeq" id="WP_025608414.1">
    <property type="nucleotide sequence ID" value="NZ_CP021235.1"/>
</dbReference>
<accession>A0A1X9YV67</accession>
<protein>
    <recommendedName>
        <fullName evidence="3">MarR family transcriptional regulator</fullName>
    </recommendedName>
</protein>
<dbReference type="KEGG" id="pact:CA264_16040"/>
<gene>
    <name evidence="1" type="ORF">CA264_16040</name>
</gene>
<evidence type="ECO:0008006" key="3">
    <source>
        <dbReference type="Google" id="ProtNLM"/>
    </source>
</evidence>
<dbReference type="STRING" id="709015.GCA_000472485_03239"/>
<dbReference type="OrthoDB" id="9960209at2"/>